<dbReference type="Proteomes" id="UP000265618">
    <property type="component" value="Unassembled WGS sequence"/>
</dbReference>
<dbReference type="AlphaFoldDB" id="A0A391P221"/>
<organism evidence="1 2">
    <name type="scientific">Kipferlia bialata</name>
    <dbReference type="NCBI Taxonomy" id="797122"/>
    <lineage>
        <taxon>Eukaryota</taxon>
        <taxon>Metamonada</taxon>
        <taxon>Carpediemonas-like organisms</taxon>
        <taxon>Kipferlia</taxon>
    </lineage>
</organism>
<name>A0A391P221_9EUKA</name>
<proteinExistence type="predicted"/>
<gene>
    <name evidence="1" type="ORF">KIPB_013966</name>
</gene>
<evidence type="ECO:0000313" key="2">
    <source>
        <dbReference type="Proteomes" id="UP000265618"/>
    </source>
</evidence>
<dbReference type="EMBL" id="BDIP01006922">
    <property type="protein sequence ID" value="GCA64333.1"/>
    <property type="molecule type" value="Genomic_DNA"/>
</dbReference>
<reference evidence="1 2" key="1">
    <citation type="journal article" date="2018" name="PLoS ONE">
        <title>The draft genome of Kipferlia bialata reveals reductive genome evolution in fornicate parasites.</title>
        <authorList>
            <person name="Tanifuji G."/>
            <person name="Takabayashi S."/>
            <person name="Kume K."/>
            <person name="Takagi M."/>
            <person name="Nakayama T."/>
            <person name="Kamikawa R."/>
            <person name="Inagaki Y."/>
            <person name="Hashimoto T."/>
        </authorList>
    </citation>
    <scope>NUCLEOTIDE SEQUENCE [LARGE SCALE GENOMIC DNA]</scope>
    <source>
        <strain evidence="1">NY0173</strain>
    </source>
</reference>
<sequence length="138" mass="14630">MDLSSVTLTKADLRGCNLTGTVLLAKCGAMLSIPTVPQFSRPVSGMSRGENYFHLTVPALEGLEWRLSACGELSIGFGGTCVLYSAWGTVACSRVGTSIEFRGPKGTANVPCTPGVEASVKVDVWENYSYGSRVTVEM</sequence>
<evidence type="ECO:0000313" key="1">
    <source>
        <dbReference type="EMBL" id="GCA64333.1"/>
    </source>
</evidence>
<accession>A0A391P221</accession>
<comment type="caution">
    <text evidence="1">The sequence shown here is derived from an EMBL/GenBank/DDBJ whole genome shotgun (WGS) entry which is preliminary data.</text>
</comment>
<protein>
    <submittedName>
        <fullName evidence="1">Uncharacterized protein</fullName>
    </submittedName>
</protein>
<dbReference type="Pfam" id="PF00805">
    <property type="entry name" value="Pentapeptide"/>
    <property type="match status" value="1"/>
</dbReference>
<dbReference type="InterPro" id="IPR001646">
    <property type="entry name" value="5peptide_repeat"/>
</dbReference>
<keyword evidence="2" id="KW-1185">Reference proteome</keyword>